<evidence type="ECO:0000313" key="1">
    <source>
        <dbReference type="EMBL" id="OAO14791.1"/>
    </source>
</evidence>
<comment type="caution">
    <text evidence="1">The sequence shown here is derived from an EMBL/GenBank/DDBJ whole genome shotgun (WGS) entry which is preliminary data.</text>
</comment>
<sequence>MKEDDRTKASSIADSIIKVNKDFESSMIRKYLDPKTEIQMLLQPVRTRFLFHFLYNASTNTISNTHYYILYIQNFSQFYLPFFTRLLQSLFPQTDLSSILTEFFAQLVVILRLRLDPDLDSIIHNQLQLDDDAFSSLQDASRSLFQSLLSHAMRFDDHTAALWGIRDASARLLSAFQRETVFGYWVQADAELYGECWRELGLEKAEAKKREMVLHVMMDKIEHICGIEAQAMYVQIVLLPSLRALTSLLPSAVTTDWPAFATWLAAWFAAFASLLRLFAAAQQHPTLSALLETDDALAAAFQVEEDSLAGLKQSVVQRAVDGLAEALKTGVVEEVLLTEYYTCSDYTTSLDDHAVRAIERAQERLEQEVTLMRNSIPEERIQRGIVFRCLRLLDKEVKERTLFIHYNRGGQEALIRVLKRIVEMRSVLEVDSLQPFPCTESVIAVLELSDMQVHSLMQRIDDKDSTREESYYQQYLVVVEKCP</sequence>
<dbReference type="EMBL" id="LXWW01000210">
    <property type="protein sequence ID" value="OAO14791.1"/>
    <property type="molecule type" value="Genomic_DNA"/>
</dbReference>
<dbReference type="GO" id="GO:0060628">
    <property type="term" value="P:regulation of ER to Golgi vesicle-mediated transport"/>
    <property type="evidence" value="ECO:0007669"/>
    <property type="project" value="TreeGrafter"/>
</dbReference>
<evidence type="ECO:0008006" key="3">
    <source>
        <dbReference type="Google" id="ProtNLM"/>
    </source>
</evidence>
<dbReference type="AlphaFoldDB" id="A0A196SEP3"/>
<organism evidence="1 2">
    <name type="scientific">Blastocystis sp. subtype 1 (strain ATCC 50177 / NandII)</name>
    <dbReference type="NCBI Taxonomy" id="478820"/>
    <lineage>
        <taxon>Eukaryota</taxon>
        <taxon>Sar</taxon>
        <taxon>Stramenopiles</taxon>
        <taxon>Bigyra</taxon>
        <taxon>Opalozoa</taxon>
        <taxon>Opalinata</taxon>
        <taxon>Blastocystidae</taxon>
        <taxon>Blastocystis</taxon>
    </lineage>
</organism>
<dbReference type="GO" id="GO:0006890">
    <property type="term" value="P:retrograde vesicle-mediated transport, Golgi to endoplasmic reticulum"/>
    <property type="evidence" value="ECO:0007669"/>
    <property type="project" value="InterPro"/>
</dbReference>
<dbReference type="OrthoDB" id="407410at2759"/>
<reference evidence="1 2" key="1">
    <citation type="submission" date="2016-05" db="EMBL/GenBank/DDBJ databases">
        <title>Nuclear genome of Blastocystis sp. subtype 1 NandII.</title>
        <authorList>
            <person name="Gentekaki E."/>
            <person name="Curtis B."/>
            <person name="Stairs C."/>
            <person name="Eme L."/>
            <person name="Herman E."/>
            <person name="Klimes V."/>
            <person name="Arias M.C."/>
            <person name="Elias M."/>
            <person name="Hilliou F."/>
            <person name="Klute M."/>
            <person name="Malik S.-B."/>
            <person name="Pightling A."/>
            <person name="Rachubinski R."/>
            <person name="Salas D."/>
            <person name="Schlacht A."/>
            <person name="Suga H."/>
            <person name="Archibald J."/>
            <person name="Ball S.G."/>
            <person name="Clark G."/>
            <person name="Dacks J."/>
            <person name="Van Der Giezen M."/>
            <person name="Tsaousis A."/>
            <person name="Roger A."/>
        </authorList>
    </citation>
    <scope>NUCLEOTIDE SEQUENCE [LARGE SCALE GENOMIC DNA]</scope>
    <source>
        <strain evidence="2">ATCC 50177 / NandII</strain>
    </source>
</reference>
<dbReference type="Proteomes" id="UP000078348">
    <property type="component" value="Unassembled WGS sequence"/>
</dbReference>
<name>A0A196SEP3_BLAHN</name>
<evidence type="ECO:0000313" key="2">
    <source>
        <dbReference type="Proteomes" id="UP000078348"/>
    </source>
</evidence>
<dbReference type="PANTHER" id="PTHR13520:SF0">
    <property type="entry name" value="RAD50-INTERACTING PROTEIN 1"/>
    <property type="match status" value="1"/>
</dbReference>
<gene>
    <name evidence="1" type="ORF">AV274_3495</name>
</gene>
<dbReference type="Pfam" id="PF04437">
    <property type="entry name" value="RINT1_TIP1"/>
    <property type="match status" value="1"/>
</dbReference>
<proteinExistence type="predicted"/>
<keyword evidence="2" id="KW-1185">Reference proteome</keyword>
<protein>
    <recommendedName>
        <fullName evidence="3">Cullin family profile domain-containing protein</fullName>
    </recommendedName>
</protein>
<accession>A0A196SEP3</accession>
<dbReference type="InterPro" id="IPR007528">
    <property type="entry name" value="RINT1_Tip20"/>
</dbReference>
<dbReference type="PANTHER" id="PTHR13520">
    <property type="entry name" value="RAD50-INTERACTING PROTEIN 1 RINT-1"/>
    <property type="match status" value="1"/>
</dbReference>
<dbReference type="GO" id="GO:0070939">
    <property type="term" value="C:Dsl1/NZR complex"/>
    <property type="evidence" value="ECO:0007669"/>
    <property type="project" value="InterPro"/>
</dbReference>
<dbReference type="GO" id="GO:0006888">
    <property type="term" value="P:endoplasmic reticulum to Golgi vesicle-mediated transport"/>
    <property type="evidence" value="ECO:0007669"/>
    <property type="project" value="InterPro"/>
</dbReference>